<dbReference type="EMBL" id="UAVU01000003">
    <property type="protein sequence ID" value="SQA97362.1"/>
    <property type="molecule type" value="Genomic_DNA"/>
</dbReference>
<dbReference type="Pfam" id="PF13286">
    <property type="entry name" value="HD_assoc"/>
    <property type="match status" value="1"/>
</dbReference>
<accession>A0A2X2SVX8</accession>
<evidence type="ECO:0000313" key="3">
    <source>
        <dbReference type="EMBL" id="SQA97362.1"/>
    </source>
</evidence>
<evidence type="ECO:0000259" key="2">
    <source>
        <dbReference type="Pfam" id="PF13286"/>
    </source>
</evidence>
<protein>
    <submittedName>
        <fullName evidence="3">Deoxyguanosinetriphosphate triphosphohydrolase</fullName>
        <ecNumber evidence="3">3.1.5.1</ecNumber>
    </submittedName>
</protein>
<dbReference type="Gene3D" id="1.10.3550.10">
    <property type="entry name" value="eoxyguanosinetriphosphate triphosphohydrolase domain-like"/>
    <property type="match status" value="1"/>
</dbReference>
<dbReference type="EC" id="3.1.5.1" evidence="3"/>
<dbReference type="Proteomes" id="UP000251197">
    <property type="component" value="Unassembled WGS sequence"/>
</dbReference>
<evidence type="ECO:0000256" key="1">
    <source>
        <dbReference type="ARBA" id="ARBA00022801"/>
    </source>
</evidence>
<reference evidence="3 4" key="1">
    <citation type="submission" date="2018-06" db="EMBL/GenBank/DDBJ databases">
        <authorList>
            <consortium name="Pathogen Informatics"/>
            <person name="Doyle S."/>
        </authorList>
    </citation>
    <scope>NUCLEOTIDE SEQUENCE [LARGE SCALE GENOMIC DNA]</scope>
    <source>
        <strain evidence="3 4">NCTC12120</strain>
    </source>
</reference>
<proteinExistence type="predicted"/>
<gene>
    <name evidence="3" type="primary">dgt_1</name>
    <name evidence="3" type="ORF">NCTC12120_01189</name>
</gene>
<keyword evidence="1 3" id="KW-0378">Hydrolase</keyword>
<organism evidence="3 4">
    <name type="scientific">Cedecea neteri</name>
    <dbReference type="NCBI Taxonomy" id="158822"/>
    <lineage>
        <taxon>Bacteria</taxon>
        <taxon>Pseudomonadati</taxon>
        <taxon>Pseudomonadota</taxon>
        <taxon>Gammaproteobacteria</taxon>
        <taxon>Enterobacterales</taxon>
        <taxon>Enterobacteriaceae</taxon>
        <taxon>Cedecea</taxon>
    </lineage>
</organism>
<feature type="domain" description="Phosphohydrolase-associated" evidence="2">
    <location>
        <begin position="49"/>
        <end position="71"/>
    </location>
</feature>
<name>A0A2X2SVX8_9ENTR</name>
<dbReference type="InterPro" id="IPR027432">
    <property type="entry name" value="dGTP_triphosphohydrolase_C"/>
</dbReference>
<dbReference type="AlphaFoldDB" id="A0A2X2SVX8"/>
<sequence>MSKESLRRLPIESRLFHKLSTKHRLAYVEAVNALHPASLDFSVWEYYFRARLIQDYISGMTDLYAWDEYRRLMAVE</sequence>
<dbReference type="GO" id="GO:0008832">
    <property type="term" value="F:dGTPase activity"/>
    <property type="evidence" value="ECO:0007669"/>
    <property type="project" value="UniProtKB-EC"/>
</dbReference>
<dbReference type="InterPro" id="IPR026875">
    <property type="entry name" value="PHydrolase_assoc_dom"/>
</dbReference>
<evidence type="ECO:0000313" key="4">
    <source>
        <dbReference type="Proteomes" id="UP000251197"/>
    </source>
</evidence>